<dbReference type="AlphaFoldDB" id="A0A5R9QMN7"/>
<accession>A0A5R9QMN7</accession>
<dbReference type="OrthoDB" id="9773078at2"/>
<dbReference type="InterPro" id="IPR020843">
    <property type="entry name" value="ER"/>
</dbReference>
<keyword evidence="2 4" id="KW-0862">Zinc</keyword>
<name>A0A5R9QMN7_9PSED</name>
<evidence type="ECO:0000259" key="5">
    <source>
        <dbReference type="SMART" id="SM00829"/>
    </source>
</evidence>
<organism evidence="6 7">
    <name type="scientific">Pseudomonas nicosulfuronedens</name>
    <dbReference type="NCBI Taxonomy" id="2571105"/>
    <lineage>
        <taxon>Bacteria</taxon>
        <taxon>Pseudomonadati</taxon>
        <taxon>Pseudomonadota</taxon>
        <taxon>Gammaproteobacteria</taxon>
        <taxon>Pseudomonadales</taxon>
        <taxon>Pseudomonadaceae</taxon>
        <taxon>Pseudomonas</taxon>
    </lineage>
</organism>
<dbReference type="SUPFAM" id="SSF50129">
    <property type="entry name" value="GroES-like"/>
    <property type="match status" value="1"/>
</dbReference>
<dbReference type="Pfam" id="PF00107">
    <property type="entry name" value="ADH_zinc_N"/>
    <property type="match status" value="1"/>
</dbReference>
<keyword evidence="3" id="KW-0560">Oxidoreductase</keyword>
<dbReference type="InterPro" id="IPR013149">
    <property type="entry name" value="ADH-like_C"/>
</dbReference>
<reference evidence="6 7" key="1">
    <citation type="submission" date="2019-04" db="EMBL/GenBank/DDBJ databases">
        <authorList>
            <person name="Li M."/>
        </authorList>
    </citation>
    <scope>NUCLEOTIDE SEQUENCE [LARGE SCALE GENOMIC DNA]</scope>
    <source>
        <strain evidence="6 7">LAM1902</strain>
    </source>
</reference>
<dbReference type="PROSITE" id="PS00059">
    <property type="entry name" value="ADH_ZINC"/>
    <property type="match status" value="1"/>
</dbReference>
<dbReference type="Gene3D" id="3.90.180.10">
    <property type="entry name" value="Medium-chain alcohol dehydrogenases, catalytic domain"/>
    <property type="match status" value="1"/>
</dbReference>
<dbReference type="InterPro" id="IPR011032">
    <property type="entry name" value="GroES-like_sf"/>
</dbReference>
<comment type="similarity">
    <text evidence="4">Belongs to the zinc-containing alcohol dehydrogenase family.</text>
</comment>
<dbReference type="EMBL" id="SWDV01000048">
    <property type="protein sequence ID" value="TLX70627.1"/>
    <property type="molecule type" value="Genomic_DNA"/>
</dbReference>
<dbReference type="RefSeq" id="WP_138526471.1">
    <property type="nucleotide sequence ID" value="NZ_SWDV01000048.1"/>
</dbReference>
<dbReference type="InterPro" id="IPR050129">
    <property type="entry name" value="Zn_alcohol_dh"/>
</dbReference>
<comment type="caution">
    <text evidence="6">The sequence shown here is derived from an EMBL/GenBank/DDBJ whole genome shotgun (WGS) entry which is preliminary data.</text>
</comment>
<keyword evidence="7" id="KW-1185">Reference proteome</keyword>
<evidence type="ECO:0000256" key="2">
    <source>
        <dbReference type="ARBA" id="ARBA00022833"/>
    </source>
</evidence>
<sequence length="336" mass="34650">MKAAIFRQAGQPLAVEDVPDPTPGPGEIVVQVGRCGICGTDLHMTSGHGYTYPAGTTPGHEFAGEVVAIGGGVRKLKVGDRVASLPMTGCGACIACQEGTPFFCSQSMRGLPGAFAQYTLATERESVKLPTSLSLADGALVEPLAVGLHGVALAQMAPGARVLVLGAGPIGLATVFWARRLGAGAIAVSAASRRREPLAREMGADAFLDPELAPEQAAQAALGGAPDLVFECAGAPGLIAQAVGAVRSRGTVVVLGCCSVPDTFVPAAGLFKEVRLQFANTYSVAQFEHVARTLDAGHLEPRAMVTDTVGLQALPATFEALRERTAQCKVLLDPWR</sequence>
<evidence type="ECO:0000256" key="1">
    <source>
        <dbReference type="ARBA" id="ARBA00022723"/>
    </source>
</evidence>
<feature type="domain" description="Enoyl reductase (ER)" evidence="5">
    <location>
        <begin position="10"/>
        <end position="332"/>
    </location>
</feature>
<dbReference type="GO" id="GO:0008270">
    <property type="term" value="F:zinc ion binding"/>
    <property type="evidence" value="ECO:0007669"/>
    <property type="project" value="InterPro"/>
</dbReference>
<dbReference type="SMART" id="SM00829">
    <property type="entry name" value="PKS_ER"/>
    <property type="match status" value="1"/>
</dbReference>
<protein>
    <submittedName>
        <fullName evidence="6">Alcohol dehydrogenase</fullName>
    </submittedName>
</protein>
<dbReference type="GO" id="GO:0016616">
    <property type="term" value="F:oxidoreductase activity, acting on the CH-OH group of donors, NAD or NADP as acceptor"/>
    <property type="evidence" value="ECO:0007669"/>
    <property type="project" value="UniProtKB-ARBA"/>
</dbReference>
<dbReference type="PANTHER" id="PTHR43401:SF2">
    <property type="entry name" value="L-THREONINE 3-DEHYDROGENASE"/>
    <property type="match status" value="1"/>
</dbReference>
<dbReference type="GeneID" id="300408931"/>
<dbReference type="InterPro" id="IPR013154">
    <property type="entry name" value="ADH-like_N"/>
</dbReference>
<dbReference type="Pfam" id="PF08240">
    <property type="entry name" value="ADH_N"/>
    <property type="match status" value="1"/>
</dbReference>
<dbReference type="InterPro" id="IPR002328">
    <property type="entry name" value="ADH_Zn_CS"/>
</dbReference>
<dbReference type="InterPro" id="IPR036291">
    <property type="entry name" value="NAD(P)-bd_dom_sf"/>
</dbReference>
<comment type="cofactor">
    <cofactor evidence="4">
        <name>Zn(2+)</name>
        <dbReference type="ChEBI" id="CHEBI:29105"/>
    </cofactor>
</comment>
<dbReference type="PANTHER" id="PTHR43401">
    <property type="entry name" value="L-THREONINE 3-DEHYDROGENASE"/>
    <property type="match status" value="1"/>
</dbReference>
<dbReference type="Gene3D" id="3.40.50.720">
    <property type="entry name" value="NAD(P)-binding Rossmann-like Domain"/>
    <property type="match status" value="1"/>
</dbReference>
<gene>
    <name evidence="6" type="ORF">FAS41_27345</name>
</gene>
<evidence type="ECO:0000256" key="4">
    <source>
        <dbReference type="RuleBase" id="RU361277"/>
    </source>
</evidence>
<evidence type="ECO:0000313" key="6">
    <source>
        <dbReference type="EMBL" id="TLX70627.1"/>
    </source>
</evidence>
<dbReference type="SUPFAM" id="SSF51735">
    <property type="entry name" value="NAD(P)-binding Rossmann-fold domains"/>
    <property type="match status" value="1"/>
</dbReference>
<proteinExistence type="inferred from homology"/>
<dbReference type="Proteomes" id="UP000306635">
    <property type="component" value="Unassembled WGS sequence"/>
</dbReference>
<keyword evidence="1 4" id="KW-0479">Metal-binding</keyword>
<evidence type="ECO:0000313" key="7">
    <source>
        <dbReference type="Proteomes" id="UP000306635"/>
    </source>
</evidence>
<evidence type="ECO:0000256" key="3">
    <source>
        <dbReference type="ARBA" id="ARBA00023002"/>
    </source>
</evidence>